<name>A0A3Q1HVI1_ANATE</name>
<comment type="similarity">
    <text evidence="1">Belongs to the universal ribosomal protein uL10 family.</text>
</comment>
<dbReference type="OrthoDB" id="360689at2759"/>
<dbReference type="OMA" id="RHRLYKH"/>
<dbReference type="InterPro" id="IPR047865">
    <property type="entry name" value="Ribosomal_uL10_bac_type"/>
</dbReference>
<dbReference type="Proteomes" id="UP000265040">
    <property type="component" value="Chromosome 19"/>
</dbReference>
<keyword evidence="7" id="KW-1185">Reference proteome</keyword>
<accession>A0A3Q1HVI1</accession>
<organism evidence="6 7">
    <name type="scientific">Anabas testudineus</name>
    <name type="common">Climbing perch</name>
    <name type="synonym">Anthias testudineus</name>
    <dbReference type="NCBI Taxonomy" id="64144"/>
    <lineage>
        <taxon>Eukaryota</taxon>
        <taxon>Metazoa</taxon>
        <taxon>Chordata</taxon>
        <taxon>Craniata</taxon>
        <taxon>Vertebrata</taxon>
        <taxon>Euteleostomi</taxon>
        <taxon>Actinopterygii</taxon>
        <taxon>Neopterygii</taxon>
        <taxon>Teleostei</taxon>
        <taxon>Neoteleostei</taxon>
        <taxon>Acanthomorphata</taxon>
        <taxon>Anabantaria</taxon>
        <taxon>Anabantiformes</taxon>
        <taxon>Anabantoidei</taxon>
        <taxon>Anabantidae</taxon>
        <taxon>Anabas</taxon>
    </lineage>
</organism>
<sequence>MASTLCMKLLPKQGWLPLTQSVRHGSKAVTRHRKPMHILKQKLMAVTQYIPPARAAPPGAYPSQTKRVQEDNGLVRLMKKDLKTLFQDYKMLAVVQDNASNAEDMLILRHRLHKHGITVKSFPTKVIHSFLSDTVYCNMAPLFIGPTVMFVSKEPKVKEMLTTLRSSPQMTLLGACIDNTLLSAQGVVNYSKLPSVTVVQGELVSGLTMLTSNTASMLQHHPGHLSALLQQYIKQQSPDSSAEEAT</sequence>
<reference evidence="6" key="3">
    <citation type="submission" date="2025-09" db="UniProtKB">
        <authorList>
            <consortium name="Ensembl"/>
        </authorList>
    </citation>
    <scope>IDENTIFICATION</scope>
</reference>
<keyword evidence="3" id="KW-0687">Ribonucleoprotein</keyword>
<dbReference type="InterPro" id="IPR001790">
    <property type="entry name" value="Ribosomal_uL10"/>
</dbReference>
<dbReference type="GeneID" id="113156722"/>
<dbReference type="RefSeq" id="XP_026207776.1">
    <property type="nucleotide sequence ID" value="XM_026351991.1"/>
</dbReference>
<evidence type="ECO:0000256" key="2">
    <source>
        <dbReference type="ARBA" id="ARBA00022980"/>
    </source>
</evidence>
<evidence type="ECO:0000256" key="1">
    <source>
        <dbReference type="ARBA" id="ARBA00008889"/>
    </source>
</evidence>
<dbReference type="GO" id="GO:1990904">
    <property type="term" value="C:ribonucleoprotein complex"/>
    <property type="evidence" value="ECO:0007669"/>
    <property type="project" value="UniProtKB-KW"/>
</dbReference>
<dbReference type="FunCoup" id="A0A3Q1HVI1">
    <property type="interactions" value="977"/>
</dbReference>
<evidence type="ECO:0000256" key="4">
    <source>
        <dbReference type="ARBA" id="ARBA00035707"/>
    </source>
</evidence>
<evidence type="ECO:0000256" key="5">
    <source>
        <dbReference type="ARBA" id="ARBA00035716"/>
    </source>
</evidence>
<evidence type="ECO:0000313" key="6">
    <source>
        <dbReference type="Ensembl" id="ENSATEP00000011840.1"/>
    </source>
</evidence>
<dbReference type="SUPFAM" id="SSF160369">
    <property type="entry name" value="Ribosomal protein L10-like"/>
    <property type="match status" value="1"/>
</dbReference>
<dbReference type="PANTHER" id="PTHR11560">
    <property type="entry name" value="39S RIBOSOMAL PROTEIN L10, MITOCHONDRIAL"/>
    <property type="match status" value="1"/>
</dbReference>
<dbReference type="GeneTree" id="ENSGT00390000000603"/>
<proteinExistence type="inferred from homology"/>
<dbReference type="AlphaFoldDB" id="A0A3Q1HVI1"/>
<dbReference type="Pfam" id="PF00466">
    <property type="entry name" value="Ribosomal_L10"/>
    <property type="match status" value="1"/>
</dbReference>
<dbReference type="InterPro" id="IPR043141">
    <property type="entry name" value="Ribosomal_uL10-like_sf"/>
</dbReference>
<gene>
    <name evidence="6" type="primary">MRPL10</name>
</gene>
<evidence type="ECO:0000313" key="7">
    <source>
        <dbReference type="Proteomes" id="UP000265040"/>
    </source>
</evidence>
<evidence type="ECO:0000256" key="3">
    <source>
        <dbReference type="ARBA" id="ARBA00023274"/>
    </source>
</evidence>
<dbReference type="STRING" id="64144.ENSATEP00000011840"/>
<reference evidence="6" key="1">
    <citation type="submission" date="2021-04" db="EMBL/GenBank/DDBJ databases">
        <authorList>
            <consortium name="Wellcome Sanger Institute Data Sharing"/>
        </authorList>
    </citation>
    <scope>NUCLEOTIDE SEQUENCE [LARGE SCALE GENOMIC DNA]</scope>
</reference>
<reference evidence="6" key="2">
    <citation type="submission" date="2025-08" db="UniProtKB">
        <authorList>
            <consortium name="Ensembl"/>
        </authorList>
    </citation>
    <scope>IDENTIFICATION</scope>
</reference>
<dbReference type="CDD" id="cd05797">
    <property type="entry name" value="Ribosomal_L10"/>
    <property type="match status" value="1"/>
</dbReference>
<dbReference type="GO" id="GO:0005840">
    <property type="term" value="C:ribosome"/>
    <property type="evidence" value="ECO:0007669"/>
    <property type="project" value="UniProtKB-KW"/>
</dbReference>
<protein>
    <recommendedName>
        <fullName evidence="4">Large ribosomal subunit protein uL10m</fullName>
    </recommendedName>
    <alternativeName>
        <fullName evidence="5">39S ribosomal protein L10, mitochondrial</fullName>
    </alternativeName>
</protein>
<dbReference type="Ensembl" id="ENSATET00000012030.3">
    <property type="protein sequence ID" value="ENSATEP00000011840.1"/>
    <property type="gene ID" value="ENSATEG00000008279.3"/>
</dbReference>
<keyword evidence="2" id="KW-0689">Ribosomal protein</keyword>
<dbReference type="InParanoid" id="A0A3Q1HVI1"/>
<dbReference type="Gene3D" id="3.30.70.1730">
    <property type="match status" value="1"/>
</dbReference>